<keyword evidence="3 5" id="KW-0378">Hydrolase</keyword>
<evidence type="ECO:0000256" key="3">
    <source>
        <dbReference type="ARBA" id="ARBA00022801"/>
    </source>
</evidence>
<dbReference type="SUPFAM" id="SSF55811">
    <property type="entry name" value="Nudix"/>
    <property type="match status" value="1"/>
</dbReference>
<dbReference type="PANTHER" id="PTHR43046:SF12">
    <property type="entry name" value="GDP-MANNOSE MANNOSYL HYDROLASE"/>
    <property type="match status" value="1"/>
</dbReference>
<evidence type="ECO:0000313" key="7">
    <source>
        <dbReference type="EMBL" id="MFC4131290.1"/>
    </source>
</evidence>
<keyword evidence="8" id="KW-1185">Reference proteome</keyword>
<reference evidence="8" key="1">
    <citation type="journal article" date="2019" name="Int. J. Syst. Evol. Microbiol.">
        <title>The Global Catalogue of Microorganisms (GCM) 10K type strain sequencing project: providing services to taxonomists for standard genome sequencing and annotation.</title>
        <authorList>
            <consortium name="The Broad Institute Genomics Platform"/>
            <consortium name="The Broad Institute Genome Sequencing Center for Infectious Disease"/>
            <person name="Wu L."/>
            <person name="Ma J."/>
        </authorList>
    </citation>
    <scope>NUCLEOTIDE SEQUENCE [LARGE SCALE GENOMIC DNA]</scope>
    <source>
        <strain evidence="8">CGMCC 4.7289</strain>
    </source>
</reference>
<dbReference type="PROSITE" id="PS00893">
    <property type="entry name" value="NUDIX_BOX"/>
    <property type="match status" value="1"/>
</dbReference>
<gene>
    <name evidence="7" type="ORF">ACFOZ4_11815</name>
</gene>
<feature type="domain" description="Nudix hydrolase" evidence="6">
    <location>
        <begin position="2"/>
        <end position="145"/>
    </location>
</feature>
<sequence length="153" mass="17374">MAHREAVRIICLDDGGRILLQHWRDPVTGDHLWEPPGGGVEEGEEPYAAARRELVEETGLDPELIRPDNVAVHRDTQWKGRRWVGVEPFYLARFPGSQPPVKPVKLTPNEQTSLVEQAWVHWSELGSLSGRLEPPQLLYVVRRLAPNELRPPS</sequence>
<dbReference type="InterPro" id="IPR020476">
    <property type="entry name" value="Nudix_hydrolase"/>
</dbReference>
<protein>
    <submittedName>
        <fullName evidence="7">NUDIX domain-containing protein</fullName>
    </submittedName>
</protein>
<evidence type="ECO:0000256" key="2">
    <source>
        <dbReference type="ARBA" id="ARBA00005582"/>
    </source>
</evidence>
<evidence type="ECO:0000256" key="1">
    <source>
        <dbReference type="ARBA" id="ARBA00001946"/>
    </source>
</evidence>
<dbReference type="RefSeq" id="WP_253763604.1">
    <property type="nucleotide sequence ID" value="NZ_JAMZDZ010000001.1"/>
</dbReference>
<dbReference type="EMBL" id="JBHSAY010000006">
    <property type="protein sequence ID" value="MFC4131290.1"/>
    <property type="molecule type" value="Genomic_DNA"/>
</dbReference>
<comment type="cofactor">
    <cofactor evidence="1">
        <name>Mg(2+)</name>
        <dbReference type="ChEBI" id="CHEBI:18420"/>
    </cofactor>
</comment>
<keyword evidence="4" id="KW-0460">Magnesium</keyword>
<accession>A0ABV8LKK8</accession>
<evidence type="ECO:0000259" key="6">
    <source>
        <dbReference type="PROSITE" id="PS51462"/>
    </source>
</evidence>
<dbReference type="PRINTS" id="PR00502">
    <property type="entry name" value="NUDIXFAMILY"/>
</dbReference>
<dbReference type="PROSITE" id="PS51462">
    <property type="entry name" value="NUDIX"/>
    <property type="match status" value="1"/>
</dbReference>
<organism evidence="7 8">
    <name type="scientific">Hamadaea flava</name>
    <dbReference type="NCBI Taxonomy" id="1742688"/>
    <lineage>
        <taxon>Bacteria</taxon>
        <taxon>Bacillati</taxon>
        <taxon>Actinomycetota</taxon>
        <taxon>Actinomycetes</taxon>
        <taxon>Micromonosporales</taxon>
        <taxon>Micromonosporaceae</taxon>
        <taxon>Hamadaea</taxon>
    </lineage>
</organism>
<dbReference type="InterPro" id="IPR020084">
    <property type="entry name" value="NUDIX_hydrolase_CS"/>
</dbReference>
<dbReference type="Proteomes" id="UP001595816">
    <property type="component" value="Unassembled WGS sequence"/>
</dbReference>
<proteinExistence type="inferred from homology"/>
<dbReference type="PANTHER" id="PTHR43046">
    <property type="entry name" value="GDP-MANNOSE MANNOSYL HYDROLASE"/>
    <property type="match status" value="1"/>
</dbReference>
<dbReference type="InterPro" id="IPR015797">
    <property type="entry name" value="NUDIX_hydrolase-like_dom_sf"/>
</dbReference>
<evidence type="ECO:0000256" key="5">
    <source>
        <dbReference type="RuleBase" id="RU003476"/>
    </source>
</evidence>
<dbReference type="Gene3D" id="3.90.79.10">
    <property type="entry name" value="Nucleoside Triphosphate Pyrophosphohydrolase"/>
    <property type="match status" value="1"/>
</dbReference>
<comment type="caution">
    <text evidence="7">The sequence shown here is derived from an EMBL/GenBank/DDBJ whole genome shotgun (WGS) entry which is preliminary data.</text>
</comment>
<dbReference type="InterPro" id="IPR000086">
    <property type="entry name" value="NUDIX_hydrolase_dom"/>
</dbReference>
<comment type="similarity">
    <text evidence="2 5">Belongs to the Nudix hydrolase family.</text>
</comment>
<name>A0ABV8LKK8_9ACTN</name>
<evidence type="ECO:0000313" key="8">
    <source>
        <dbReference type="Proteomes" id="UP001595816"/>
    </source>
</evidence>
<dbReference type="Pfam" id="PF00293">
    <property type="entry name" value="NUDIX"/>
    <property type="match status" value="1"/>
</dbReference>
<evidence type="ECO:0000256" key="4">
    <source>
        <dbReference type="ARBA" id="ARBA00022842"/>
    </source>
</evidence>